<dbReference type="CDD" id="cd24013">
    <property type="entry name" value="ASKHA_ATPase_BT3980-like"/>
    <property type="match status" value="1"/>
</dbReference>
<protein>
    <submittedName>
        <fullName evidence="1">DUF3822 family protein</fullName>
    </submittedName>
</protein>
<dbReference type="Gene3D" id="3.30.420.260">
    <property type="match status" value="1"/>
</dbReference>
<gene>
    <name evidence="1" type="ORF">ENN90_10900</name>
</gene>
<organism evidence="1">
    <name type="scientific">Mariniphaga anaerophila</name>
    <dbReference type="NCBI Taxonomy" id="1484053"/>
    <lineage>
        <taxon>Bacteria</taxon>
        <taxon>Pseudomonadati</taxon>
        <taxon>Bacteroidota</taxon>
        <taxon>Bacteroidia</taxon>
        <taxon>Marinilabiliales</taxon>
        <taxon>Prolixibacteraceae</taxon>
        <taxon>Mariniphaga</taxon>
    </lineage>
</organism>
<accession>A0A831LYI0</accession>
<sequence length="272" mass="31263">MDSLKTDPKFDINRTEEYKLSIQVSLDGFSFSVIHPGEKQLLALHHSPVPVSSENLLGRRFEEWFGNEGLLKKKFAKIRLHYSSPKITLVPAKFYDYEKQNRLARLVFGNLGVNATRDNYWPGVEGNLVFTIPESLLNVFDQTFPGIVVVHPLSVYNKRILQGKSEGGNVMALYFEKSWFSLMLYEDEQHQVVNSFGTSYPTDVLFYISSVLKQRELSSKNTKLLLAGDVSSDGEIYKMLGQWFNDANFFVPDISYNRELFNESLHRFIPLL</sequence>
<evidence type="ECO:0000313" key="1">
    <source>
        <dbReference type="EMBL" id="HDR52106.1"/>
    </source>
</evidence>
<dbReference type="Gene3D" id="3.30.420.250">
    <property type="match status" value="1"/>
</dbReference>
<dbReference type="AlphaFoldDB" id="A0A831LYI0"/>
<comment type="caution">
    <text evidence="1">The sequence shown here is derived from an EMBL/GenBank/DDBJ whole genome shotgun (WGS) entry which is preliminary data.</text>
</comment>
<dbReference type="Proteomes" id="UP000886047">
    <property type="component" value="Unassembled WGS sequence"/>
</dbReference>
<dbReference type="InterPro" id="IPR024213">
    <property type="entry name" value="DUF3822"/>
</dbReference>
<name>A0A831LYI0_9BACT</name>
<proteinExistence type="predicted"/>
<dbReference type="EMBL" id="DSDK01000598">
    <property type="protein sequence ID" value="HDR52106.1"/>
    <property type="molecule type" value="Genomic_DNA"/>
</dbReference>
<dbReference type="Pfam" id="PF12864">
    <property type="entry name" value="DUF3822"/>
    <property type="match status" value="1"/>
</dbReference>
<reference evidence="1" key="1">
    <citation type="journal article" date="2020" name="mSystems">
        <title>Genome- and Community-Level Interaction Insights into Carbon Utilization and Element Cycling Functions of Hydrothermarchaeota in Hydrothermal Sediment.</title>
        <authorList>
            <person name="Zhou Z."/>
            <person name="Liu Y."/>
            <person name="Xu W."/>
            <person name="Pan J."/>
            <person name="Luo Z.H."/>
            <person name="Li M."/>
        </authorList>
    </citation>
    <scope>NUCLEOTIDE SEQUENCE [LARGE SCALE GENOMIC DNA]</scope>
    <source>
        <strain evidence="1">SpSt-1217</strain>
    </source>
</reference>